<dbReference type="RefSeq" id="WP_160732863.1">
    <property type="nucleotide sequence ID" value="NZ_WTYO01000002.1"/>
</dbReference>
<comment type="caution">
    <text evidence="2">The sequence shown here is derived from an EMBL/GenBank/DDBJ whole genome shotgun (WGS) entry which is preliminary data.</text>
</comment>
<dbReference type="InterPro" id="IPR036287">
    <property type="entry name" value="Rv1873-like_sf"/>
</dbReference>
<accession>A0ABW9UZU2</accession>
<dbReference type="Pfam" id="PF08837">
    <property type="entry name" value="DUF1810"/>
    <property type="match status" value="1"/>
</dbReference>
<protein>
    <submittedName>
        <fullName evidence="2">DUF1810 family protein</fullName>
    </submittedName>
</protein>
<proteinExistence type="predicted"/>
<keyword evidence="3" id="KW-1185">Reference proteome</keyword>
<name>A0ABW9UZU2_9SPHN</name>
<reference evidence="2 3" key="1">
    <citation type="submission" date="2019-12" db="EMBL/GenBank/DDBJ databases">
        <title>Genomic-based taxomic classification of the family Erythrobacteraceae.</title>
        <authorList>
            <person name="Xu L."/>
        </authorList>
    </citation>
    <scope>NUCLEOTIDE SEQUENCE [LARGE SCALE GENOMIC DNA]</scope>
    <source>
        <strain evidence="2 3">H32</strain>
    </source>
</reference>
<feature type="region of interest" description="Disordered" evidence="1">
    <location>
        <begin position="138"/>
        <end position="159"/>
    </location>
</feature>
<dbReference type="Gene3D" id="1.25.40.380">
    <property type="entry name" value="Protein of unknown function DUF1810"/>
    <property type="match status" value="1"/>
</dbReference>
<dbReference type="SUPFAM" id="SSF140736">
    <property type="entry name" value="Rv1873-like"/>
    <property type="match status" value="1"/>
</dbReference>
<evidence type="ECO:0000313" key="3">
    <source>
        <dbReference type="Proteomes" id="UP000444401"/>
    </source>
</evidence>
<sequence length="159" mass="17684">MTGQDPHGLCRFLRAQGCVYDTAVERLRRGTCHADWTHAIFPPLAGLSRDETTERFALRSIDEAAAYLEHAVLGARYRRCVGELAPHLAKPPYCLFGPCDTMRLWSSLTLFEAVEPAPAFTAVLDAWFAGRREERTLERLGRTAPHGGPGNRSGPGRHR</sequence>
<gene>
    <name evidence="2" type="ORF">GRI72_05155</name>
</gene>
<dbReference type="Proteomes" id="UP000444401">
    <property type="component" value="Unassembled WGS sequence"/>
</dbReference>
<evidence type="ECO:0000313" key="2">
    <source>
        <dbReference type="EMBL" id="MXO68212.1"/>
    </source>
</evidence>
<organism evidence="2 3">
    <name type="scientific">Pelagerythrobacter marinus</name>
    <dbReference type="NCBI Taxonomy" id="538382"/>
    <lineage>
        <taxon>Bacteria</taxon>
        <taxon>Pseudomonadati</taxon>
        <taxon>Pseudomonadota</taxon>
        <taxon>Alphaproteobacteria</taxon>
        <taxon>Sphingomonadales</taxon>
        <taxon>Erythrobacteraceae</taxon>
        <taxon>Pelagerythrobacter</taxon>
    </lineage>
</organism>
<dbReference type="EMBL" id="WTYO01000002">
    <property type="protein sequence ID" value="MXO68212.1"/>
    <property type="molecule type" value="Genomic_DNA"/>
</dbReference>
<evidence type="ECO:0000256" key="1">
    <source>
        <dbReference type="SAM" id="MobiDB-lite"/>
    </source>
</evidence>
<dbReference type="InterPro" id="IPR014937">
    <property type="entry name" value="DUF1810"/>
</dbReference>